<dbReference type="InterPro" id="IPR001506">
    <property type="entry name" value="Peptidase_M12A"/>
</dbReference>
<evidence type="ECO:0000256" key="1">
    <source>
        <dbReference type="SAM" id="SignalP"/>
    </source>
</evidence>
<feature type="domain" description="Peptidase metallopeptidase" evidence="2">
    <location>
        <begin position="79"/>
        <end position="232"/>
    </location>
</feature>
<dbReference type="InterPro" id="IPR006026">
    <property type="entry name" value="Peptidase_Metallo"/>
</dbReference>
<keyword evidence="4" id="KW-1185">Reference proteome</keyword>
<evidence type="ECO:0000313" key="3">
    <source>
        <dbReference type="EMBL" id="UPK71384.1"/>
    </source>
</evidence>
<feature type="signal peptide" evidence="1">
    <location>
        <begin position="1"/>
        <end position="17"/>
    </location>
</feature>
<dbReference type="Pfam" id="PF01400">
    <property type="entry name" value="Astacin"/>
    <property type="match status" value="1"/>
</dbReference>
<proteinExistence type="predicted"/>
<keyword evidence="1" id="KW-0732">Signal</keyword>
<dbReference type="EMBL" id="CP095855">
    <property type="protein sequence ID" value="UPK71384.1"/>
    <property type="molecule type" value="Genomic_DNA"/>
</dbReference>
<dbReference type="PROSITE" id="PS51257">
    <property type="entry name" value="PROKAR_LIPOPROTEIN"/>
    <property type="match status" value="1"/>
</dbReference>
<protein>
    <submittedName>
        <fullName evidence="3">M12 family metallopeptidase</fullName>
    </submittedName>
</protein>
<sequence>MKRTLVALSLAVFTAMAACDTKPKPTVPPAPRSEEDSITALFKKPGDSVPPTARWCTEMFPSQAADSFTIEKMQAGVLTAYKWKWQLGQPKRITVRFNDGIPAIQDRIKTIAAKWEPFVGAKFVYVPSSQEADIKISFQQRGASWSRIGTDSKGHSPSMNFGWLEEETVDSLFEQVVLHEFGHAIGLVHEHQLPNGNPIKWNVDSVYAYYLNYPNYWTVQCVKDNIFFRYQRNQLNAGMFDPTSIMMYEIPARFTTNGYSTPINVRLSPEDKRLVSDVYRR</sequence>
<dbReference type="SUPFAM" id="SSF55486">
    <property type="entry name" value="Metalloproteases ('zincins'), catalytic domain"/>
    <property type="match status" value="1"/>
</dbReference>
<dbReference type="InterPro" id="IPR024079">
    <property type="entry name" value="MetalloPept_cat_dom_sf"/>
</dbReference>
<dbReference type="Proteomes" id="UP000830198">
    <property type="component" value="Chromosome"/>
</dbReference>
<feature type="chain" id="PRO_5045542967" evidence="1">
    <location>
        <begin position="18"/>
        <end position="281"/>
    </location>
</feature>
<dbReference type="Gene3D" id="3.40.390.10">
    <property type="entry name" value="Collagenase (Catalytic Domain)"/>
    <property type="match status" value="1"/>
</dbReference>
<organism evidence="3 4">
    <name type="scientific">Chitinophaga filiformis</name>
    <name type="common">Myxococcus filiformis</name>
    <name type="synonym">Flexibacter filiformis</name>
    <dbReference type="NCBI Taxonomy" id="104663"/>
    <lineage>
        <taxon>Bacteria</taxon>
        <taxon>Pseudomonadati</taxon>
        <taxon>Bacteroidota</taxon>
        <taxon>Chitinophagia</taxon>
        <taxon>Chitinophagales</taxon>
        <taxon>Chitinophagaceae</taxon>
        <taxon>Chitinophaga</taxon>
    </lineage>
</organism>
<evidence type="ECO:0000313" key="4">
    <source>
        <dbReference type="Proteomes" id="UP000830198"/>
    </source>
</evidence>
<gene>
    <name evidence="3" type="ORF">MYF79_08850</name>
</gene>
<name>A0ABY4I810_CHIFI</name>
<dbReference type="SMART" id="SM00235">
    <property type="entry name" value="ZnMc"/>
    <property type="match status" value="1"/>
</dbReference>
<reference evidence="3 4" key="1">
    <citation type="submission" date="2022-04" db="EMBL/GenBank/DDBJ databases">
        <title>The arsenic-methylating capacity of Chitinophaga filiformis YT5 during chitin decomposition.</title>
        <authorList>
            <person name="Chen G."/>
            <person name="Liang Y."/>
        </authorList>
    </citation>
    <scope>NUCLEOTIDE SEQUENCE [LARGE SCALE GENOMIC DNA]</scope>
    <source>
        <strain evidence="3 4">YT5</strain>
    </source>
</reference>
<accession>A0ABY4I810</accession>
<dbReference type="RefSeq" id="WP_247813463.1">
    <property type="nucleotide sequence ID" value="NZ_CP095855.1"/>
</dbReference>
<evidence type="ECO:0000259" key="2">
    <source>
        <dbReference type="SMART" id="SM00235"/>
    </source>
</evidence>